<evidence type="ECO:0000256" key="1">
    <source>
        <dbReference type="ARBA" id="ARBA00004141"/>
    </source>
</evidence>
<name>A0A9N9SG26_PHACE</name>
<dbReference type="GO" id="GO:0006636">
    <property type="term" value="P:unsaturated fatty acid biosynthetic process"/>
    <property type="evidence" value="ECO:0007669"/>
    <property type="project" value="TreeGrafter"/>
</dbReference>
<dbReference type="GO" id="GO:0005506">
    <property type="term" value="F:iron ion binding"/>
    <property type="evidence" value="ECO:0007669"/>
    <property type="project" value="TreeGrafter"/>
</dbReference>
<evidence type="ECO:0000256" key="7">
    <source>
        <dbReference type="ARBA" id="ARBA00023002"/>
    </source>
</evidence>
<feature type="region of interest" description="Disordered" evidence="12">
    <location>
        <begin position="239"/>
        <end position="285"/>
    </location>
</feature>
<dbReference type="CDD" id="cd03505">
    <property type="entry name" value="Delta9-FADS-like"/>
    <property type="match status" value="1"/>
</dbReference>
<evidence type="ECO:0000256" key="2">
    <source>
        <dbReference type="ARBA" id="ARBA00009295"/>
    </source>
</evidence>
<evidence type="ECO:0000256" key="11">
    <source>
        <dbReference type="RuleBase" id="RU000581"/>
    </source>
</evidence>
<keyword evidence="6 13" id="KW-1133">Transmembrane helix</keyword>
<evidence type="ECO:0000256" key="13">
    <source>
        <dbReference type="SAM" id="Phobius"/>
    </source>
</evidence>
<dbReference type="Proteomes" id="UP001153737">
    <property type="component" value="Chromosome 12"/>
</dbReference>
<comment type="subcellular location">
    <subcellularLocation>
        <location evidence="1">Membrane</location>
        <topology evidence="1">Multi-pass membrane protein</topology>
    </subcellularLocation>
</comment>
<dbReference type="PANTHER" id="PTHR11351">
    <property type="entry name" value="ACYL-COA DESATURASE"/>
    <property type="match status" value="1"/>
</dbReference>
<dbReference type="AlphaFoldDB" id="A0A9N9SG26"/>
<protein>
    <submittedName>
        <fullName evidence="14">Uncharacterized protein</fullName>
    </submittedName>
</protein>
<dbReference type="EMBL" id="OU896718">
    <property type="protein sequence ID" value="CAG9815709.1"/>
    <property type="molecule type" value="Genomic_DNA"/>
</dbReference>
<organism evidence="14 15">
    <name type="scientific">Phaedon cochleariae</name>
    <name type="common">Mustard beetle</name>
    <dbReference type="NCBI Taxonomy" id="80249"/>
    <lineage>
        <taxon>Eukaryota</taxon>
        <taxon>Metazoa</taxon>
        <taxon>Ecdysozoa</taxon>
        <taxon>Arthropoda</taxon>
        <taxon>Hexapoda</taxon>
        <taxon>Insecta</taxon>
        <taxon>Pterygota</taxon>
        <taxon>Neoptera</taxon>
        <taxon>Endopterygota</taxon>
        <taxon>Coleoptera</taxon>
        <taxon>Polyphaga</taxon>
        <taxon>Cucujiformia</taxon>
        <taxon>Chrysomeloidea</taxon>
        <taxon>Chrysomelidae</taxon>
        <taxon>Chrysomelinae</taxon>
        <taxon>Chrysomelini</taxon>
        <taxon>Phaedon</taxon>
    </lineage>
</organism>
<dbReference type="GO" id="GO:0004768">
    <property type="term" value="F:stearoyl-CoA 9-desaturase activity"/>
    <property type="evidence" value="ECO:0007669"/>
    <property type="project" value="TreeGrafter"/>
</dbReference>
<comment type="similarity">
    <text evidence="2 11">Belongs to the fatty acid desaturase type 1 family.</text>
</comment>
<keyword evidence="15" id="KW-1185">Reference proteome</keyword>
<evidence type="ECO:0000256" key="4">
    <source>
        <dbReference type="ARBA" id="ARBA00022692"/>
    </source>
</evidence>
<proteinExistence type="inferred from homology"/>
<dbReference type="GO" id="GO:0005789">
    <property type="term" value="C:endoplasmic reticulum membrane"/>
    <property type="evidence" value="ECO:0007669"/>
    <property type="project" value="TreeGrafter"/>
</dbReference>
<dbReference type="PRINTS" id="PR00075">
    <property type="entry name" value="FACDDSATRASE"/>
</dbReference>
<evidence type="ECO:0000256" key="8">
    <source>
        <dbReference type="ARBA" id="ARBA00023098"/>
    </source>
</evidence>
<accession>A0A9N9SG26</accession>
<dbReference type="InterPro" id="IPR015876">
    <property type="entry name" value="Acyl-CoA_DS"/>
</dbReference>
<evidence type="ECO:0000256" key="10">
    <source>
        <dbReference type="ARBA" id="ARBA00023160"/>
    </source>
</evidence>
<comment type="domain">
    <text evidence="11">The histidine box domains are involved in binding the catalytic metal ions.</text>
</comment>
<dbReference type="PANTHER" id="PTHR11351:SF31">
    <property type="entry name" value="DESATURASE 1, ISOFORM A-RELATED"/>
    <property type="match status" value="1"/>
</dbReference>
<reference evidence="14" key="2">
    <citation type="submission" date="2022-10" db="EMBL/GenBank/DDBJ databases">
        <authorList>
            <consortium name="ENA_rothamsted_submissions"/>
            <consortium name="culmorum"/>
            <person name="King R."/>
        </authorList>
    </citation>
    <scope>NUCLEOTIDE SEQUENCE</scope>
</reference>
<feature type="transmembrane region" description="Helical" evidence="13">
    <location>
        <begin position="38"/>
        <end position="58"/>
    </location>
</feature>
<evidence type="ECO:0000256" key="5">
    <source>
        <dbReference type="ARBA" id="ARBA00022832"/>
    </source>
</evidence>
<evidence type="ECO:0000256" key="6">
    <source>
        <dbReference type="ARBA" id="ARBA00022989"/>
    </source>
</evidence>
<comment type="cofactor">
    <cofactor evidence="11">
        <name>Fe(2+)</name>
        <dbReference type="ChEBI" id="CHEBI:29033"/>
    </cofactor>
</comment>
<evidence type="ECO:0000256" key="12">
    <source>
        <dbReference type="SAM" id="MobiDB-lite"/>
    </source>
</evidence>
<dbReference type="OrthoDB" id="10260134at2759"/>
<keyword evidence="8" id="KW-0443">Lipid metabolism</keyword>
<keyword evidence="3 11" id="KW-0444">Lipid biosynthesis</keyword>
<feature type="compositionally biased region" description="Basic and acidic residues" evidence="12">
    <location>
        <begin position="246"/>
        <end position="265"/>
    </location>
</feature>
<reference evidence="14" key="1">
    <citation type="submission" date="2022-01" db="EMBL/GenBank/DDBJ databases">
        <authorList>
            <person name="King R."/>
        </authorList>
    </citation>
    <scope>NUCLEOTIDE SEQUENCE</scope>
</reference>
<keyword evidence="4 11" id="KW-0812">Transmembrane</keyword>
<keyword evidence="9 13" id="KW-0472">Membrane</keyword>
<sequence>MAPNVSIPTGVLHENDDEVRANFIPPEVVKPSDRKLELVWRNIVLFTYLHAVAVYGLYLMFTSAKLVTSIYGILLYQMGGLGITAGAHRLWAHRSYKAKWPLKLILTAFNTLAFENSVIEWARDHRVHHKFSETDADPHNAKRGFFFSHVGWLLCRKHPDVKAKGKAIDLSDLEQDPILAFQIHQPRRKPDSLRARLGRRLAQLPPYLPLGLQDLRAGQVQRQLLGSLHRLLRQGRMGVRPQNCVRGHDQEEGEEDRRRHPRDLGVGRQGPAPGGLRGCPNYPQD</sequence>
<evidence type="ECO:0000256" key="9">
    <source>
        <dbReference type="ARBA" id="ARBA00023136"/>
    </source>
</evidence>
<evidence type="ECO:0000256" key="3">
    <source>
        <dbReference type="ARBA" id="ARBA00022516"/>
    </source>
</evidence>
<keyword evidence="10 11" id="KW-0275">Fatty acid biosynthesis</keyword>
<gene>
    <name evidence="14" type="ORF">PHAECO_LOCUS3140</name>
</gene>
<evidence type="ECO:0000313" key="15">
    <source>
        <dbReference type="Proteomes" id="UP001153737"/>
    </source>
</evidence>
<keyword evidence="5" id="KW-0276">Fatty acid metabolism</keyword>
<keyword evidence="7 11" id="KW-0560">Oxidoreductase</keyword>
<evidence type="ECO:0000313" key="14">
    <source>
        <dbReference type="EMBL" id="CAG9815709.1"/>
    </source>
</evidence>
<feature type="transmembrane region" description="Helical" evidence="13">
    <location>
        <begin position="70"/>
        <end position="91"/>
    </location>
</feature>